<dbReference type="PANTHER" id="PTHR43328">
    <property type="entry name" value="ACETYLTRANSFERASE-RELATED"/>
    <property type="match status" value="1"/>
</dbReference>
<dbReference type="Gene3D" id="3.40.630.30">
    <property type="match status" value="1"/>
</dbReference>
<sequence>MDQIKKLNGVRLDLGDIILRPWQEGDEASLAKYANNRSIWQNVRDRFPHPYTHQDARIWVQVADKDPNALNFAIEVDKEAVGGIGVVFKDDVYHRTAEIGYWLGEPYWKQGITTRAVSAVTDYVFAHYDICRLYAGIFEYNTASGRVLEKAGYTLEARLRKNVTKNGRTVDELVYAKIKD</sequence>
<feature type="domain" description="N-acetyltransferase" evidence="1">
    <location>
        <begin position="17"/>
        <end position="180"/>
    </location>
</feature>
<dbReference type="SUPFAM" id="SSF55729">
    <property type="entry name" value="Acyl-CoA N-acyltransferases (Nat)"/>
    <property type="match status" value="1"/>
</dbReference>
<evidence type="ECO:0000313" key="2">
    <source>
        <dbReference type="EMBL" id="WKN34189.1"/>
    </source>
</evidence>
<name>A0AA49GIC6_9BACT</name>
<dbReference type="InterPro" id="IPR016181">
    <property type="entry name" value="Acyl_CoA_acyltransferase"/>
</dbReference>
<dbReference type="EMBL" id="CP120682">
    <property type="protein sequence ID" value="WKN34189.1"/>
    <property type="molecule type" value="Genomic_DNA"/>
</dbReference>
<organism evidence="2">
    <name type="scientific">Roseihalotalea indica</name>
    <dbReference type="NCBI Taxonomy" id="2867963"/>
    <lineage>
        <taxon>Bacteria</taxon>
        <taxon>Pseudomonadati</taxon>
        <taxon>Bacteroidota</taxon>
        <taxon>Cytophagia</taxon>
        <taxon>Cytophagales</taxon>
        <taxon>Catalimonadaceae</taxon>
        <taxon>Roseihalotalea</taxon>
    </lineage>
</organism>
<dbReference type="Pfam" id="PF13302">
    <property type="entry name" value="Acetyltransf_3"/>
    <property type="match status" value="1"/>
</dbReference>
<dbReference type="PANTHER" id="PTHR43328:SF1">
    <property type="entry name" value="N-ACETYLTRANSFERASE DOMAIN-CONTAINING PROTEIN"/>
    <property type="match status" value="1"/>
</dbReference>
<dbReference type="AlphaFoldDB" id="A0AA49GIC6"/>
<dbReference type="GO" id="GO:0016747">
    <property type="term" value="F:acyltransferase activity, transferring groups other than amino-acyl groups"/>
    <property type="evidence" value="ECO:0007669"/>
    <property type="project" value="InterPro"/>
</dbReference>
<dbReference type="InterPro" id="IPR000182">
    <property type="entry name" value="GNAT_dom"/>
</dbReference>
<proteinExistence type="predicted"/>
<gene>
    <name evidence="2" type="ORF">K4G66_17565</name>
</gene>
<accession>A0AA49GIC6</accession>
<dbReference type="PROSITE" id="PS51186">
    <property type="entry name" value="GNAT"/>
    <property type="match status" value="1"/>
</dbReference>
<reference evidence="2" key="2">
    <citation type="journal article" date="2024" name="Antonie Van Leeuwenhoek">
        <title>Roseihalotalea indica gen. nov., sp. nov., a halophilic Bacteroidetes from mesopelagic Southwest Indian Ocean with higher carbohydrate metabolic potential.</title>
        <authorList>
            <person name="Chen B."/>
            <person name="Zhang M."/>
            <person name="Lin D."/>
            <person name="Ye J."/>
            <person name="Tang K."/>
        </authorList>
    </citation>
    <scope>NUCLEOTIDE SEQUENCE</scope>
    <source>
        <strain evidence="2">TK19036</strain>
    </source>
</reference>
<evidence type="ECO:0000259" key="1">
    <source>
        <dbReference type="PROSITE" id="PS51186"/>
    </source>
</evidence>
<reference evidence="2" key="1">
    <citation type="journal article" date="2023" name="Comput. Struct. Biotechnol. J.">
        <title>Discovery of a novel marine Bacteroidetes with a rich repertoire of carbohydrate-active enzymes.</title>
        <authorList>
            <person name="Chen B."/>
            <person name="Liu G."/>
            <person name="Chen Q."/>
            <person name="Wang H."/>
            <person name="Liu L."/>
            <person name="Tang K."/>
        </authorList>
    </citation>
    <scope>NUCLEOTIDE SEQUENCE</scope>
    <source>
        <strain evidence="2">TK19036</strain>
    </source>
</reference>
<protein>
    <submittedName>
        <fullName evidence="2">GNAT family protein</fullName>
    </submittedName>
</protein>